<dbReference type="CDD" id="cd00104">
    <property type="entry name" value="KAZAL_FS"/>
    <property type="match status" value="1"/>
</dbReference>
<dbReference type="Proteomes" id="UP000215335">
    <property type="component" value="Unassembled WGS sequence"/>
</dbReference>
<feature type="domain" description="Kazal-like" evidence="2">
    <location>
        <begin position="26"/>
        <end position="77"/>
    </location>
</feature>
<evidence type="ECO:0000259" key="2">
    <source>
        <dbReference type="PROSITE" id="PS51465"/>
    </source>
</evidence>
<organism evidence="3 4">
    <name type="scientific">Trichomalopsis sarcophagae</name>
    <dbReference type="NCBI Taxonomy" id="543379"/>
    <lineage>
        <taxon>Eukaryota</taxon>
        <taxon>Metazoa</taxon>
        <taxon>Ecdysozoa</taxon>
        <taxon>Arthropoda</taxon>
        <taxon>Hexapoda</taxon>
        <taxon>Insecta</taxon>
        <taxon>Pterygota</taxon>
        <taxon>Neoptera</taxon>
        <taxon>Endopterygota</taxon>
        <taxon>Hymenoptera</taxon>
        <taxon>Apocrita</taxon>
        <taxon>Proctotrupomorpha</taxon>
        <taxon>Chalcidoidea</taxon>
        <taxon>Pteromalidae</taxon>
        <taxon>Pteromalinae</taxon>
        <taxon>Trichomalopsis</taxon>
    </lineage>
</organism>
<dbReference type="EMBL" id="NNAY01000785">
    <property type="protein sequence ID" value="OXU26520.1"/>
    <property type="molecule type" value="Genomic_DNA"/>
</dbReference>
<proteinExistence type="predicted"/>
<evidence type="ECO:0000256" key="1">
    <source>
        <dbReference type="SAM" id="SignalP"/>
    </source>
</evidence>
<dbReference type="AlphaFoldDB" id="A0A232F7Q0"/>
<sequence>MKVVLFSVLIVVFASCFVQGEAAALDEGAGDCPCAATANIYYVCGSNGVTYTNPSLLRCAERCTRQTITKVHDGKCE</sequence>
<keyword evidence="4" id="KW-1185">Reference proteome</keyword>
<dbReference type="SMART" id="SM00280">
    <property type="entry name" value="KAZAL"/>
    <property type="match status" value="1"/>
</dbReference>
<dbReference type="Gene3D" id="3.30.60.30">
    <property type="match status" value="1"/>
</dbReference>
<evidence type="ECO:0000313" key="4">
    <source>
        <dbReference type="Proteomes" id="UP000215335"/>
    </source>
</evidence>
<reference evidence="3 4" key="1">
    <citation type="journal article" date="2017" name="Curr. Biol.">
        <title>The Evolution of Venom by Co-option of Single-Copy Genes.</title>
        <authorList>
            <person name="Martinson E.O."/>
            <person name="Mrinalini"/>
            <person name="Kelkar Y.D."/>
            <person name="Chang C.H."/>
            <person name="Werren J.H."/>
        </authorList>
    </citation>
    <scope>NUCLEOTIDE SEQUENCE [LARGE SCALE GENOMIC DNA]</scope>
    <source>
        <strain evidence="3 4">Alberta</strain>
        <tissue evidence="3">Whole body</tissue>
    </source>
</reference>
<dbReference type="Pfam" id="PF07648">
    <property type="entry name" value="Kazal_2"/>
    <property type="match status" value="1"/>
</dbReference>
<keyword evidence="1" id="KW-0732">Signal</keyword>
<dbReference type="InterPro" id="IPR036058">
    <property type="entry name" value="Kazal_dom_sf"/>
</dbReference>
<comment type="caution">
    <text evidence="3">The sequence shown here is derived from an EMBL/GenBank/DDBJ whole genome shotgun (WGS) entry which is preliminary data.</text>
</comment>
<gene>
    <name evidence="3" type="ORF">TSAR_011780</name>
</gene>
<feature type="signal peptide" evidence="1">
    <location>
        <begin position="1"/>
        <end position="22"/>
    </location>
</feature>
<dbReference type="InterPro" id="IPR002350">
    <property type="entry name" value="Kazal_dom"/>
</dbReference>
<dbReference type="SUPFAM" id="SSF100895">
    <property type="entry name" value="Kazal-type serine protease inhibitors"/>
    <property type="match status" value="1"/>
</dbReference>
<evidence type="ECO:0000313" key="3">
    <source>
        <dbReference type="EMBL" id="OXU26520.1"/>
    </source>
</evidence>
<dbReference type="PROSITE" id="PS51257">
    <property type="entry name" value="PROKAR_LIPOPROTEIN"/>
    <property type="match status" value="1"/>
</dbReference>
<feature type="chain" id="PRO_5012443873" description="Kazal-like domain-containing protein" evidence="1">
    <location>
        <begin position="23"/>
        <end position="77"/>
    </location>
</feature>
<dbReference type="PROSITE" id="PS51465">
    <property type="entry name" value="KAZAL_2"/>
    <property type="match status" value="1"/>
</dbReference>
<accession>A0A232F7Q0</accession>
<name>A0A232F7Q0_9HYME</name>
<protein>
    <recommendedName>
        <fullName evidence="2">Kazal-like domain-containing protein</fullName>
    </recommendedName>
</protein>